<comment type="caution">
    <text evidence="1">The sequence shown here is derived from an EMBL/GenBank/DDBJ whole genome shotgun (WGS) entry which is preliminary data.</text>
</comment>
<dbReference type="Gene3D" id="3.40.50.1000">
    <property type="entry name" value="HAD superfamily/HAD-like"/>
    <property type="match status" value="1"/>
</dbReference>
<dbReference type="InterPro" id="IPR023214">
    <property type="entry name" value="HAD_sf"/>
</dbReference>
<gene>
    <name evidence="1" type="ORF">LCGC14_2593360</name>
</gene>
<evidence type="ECO:0000313" key="1">
    <source>
        <dbReference type="EMBL" id="KKL06704.1"/>
    </source>
</evidence>
<dbReference type="SUPFAM" id="SSF56784">
    <property type="entry name" value="HAD-like"/>
    <property type="match status" value="1"/>
</dbReference>
<dbReference type="EMBL" id="LAZR01043596">
    <property type="protein sequence ID" value="KKL06704.1"/>
    <property type="molecule type" value="Genomic_DNA"/>
</dbReference>
<protein>
    <recommendedName>
        <fullName evidence="2">Polynucleotide kinase</fullName>
    </recommendedName>
</protein>
<reference evidence="1" key="1">
    <citation type="journal article" date="2015" name="Nature">
        <title>Complex archaea that bridge the gap between prokaryotes and eukaryotes.</title>
        <authorList>
            <person name="Spang A."/>
            <person name="Saw J.H."/>
            <person name="Jorgensen S.L."/>
            <person name="Zaremba-Niedzwiedzka K."/>
            <person name="Martijn J."/>
            <person name="Lind A.E."/>
            <person name="van Eijk R."/>
            <person name="Schleper C."/>
            <person name="Guy L."/>
            <person name="Ettema T.J."/>
        </authorList>
    </citation>
    <scope>NUCLEOTIDE SEQUENCE</scope>
</reference>
<dbReference type="AlphaFoldDB" id="A0A0F9AB02"/>
<accession>A0A0F9AB02</accession>
<dbReference type="InterPro" id="IPR036412">
    <property type="entry name" value="HAD-like_sf"/>
</dbReference>
<organism evidence="1">
    <name type="scientific">marine sediment metagenome</name>
    <dbReference type="NCBI Taxonomy" id="412755"/>
    <lineage>
        <taxon>unclassified sequences</taxon>
        <taxon>metagenomes</taxon>
        <taxon>ecological metagenomes</taxon>
    </lineage>
</organism>
<evidence type="ECO:0008006" key="2">
    <source>
        <dbReference type="Google" id="ProtNLM"/>
    </source>
</evidence>
<sequence length="126" mass="14742">MKPTIAVDFDGVIHKYSKGWDDGSIYDEPMDGCRDALQKLSETYHILIFSARNYDRVVGGETQSNQVREMEFWLNKYRIPYDEIYTKPAKPLCKLFIDDNAYRFEGNWSQCVDDVESLLGRRTNDN</sequence>
<proteinExistence type="predicted"/>
<name>A0A0F9AB02_9ZZZZ</name>